<keyword evidence="7" id="KW-0406">Ion transport</keyword>
<evidence type="ECO:0000256" key="11">
    <source>
        <dbReference type="SAM" id="Phobius"/>
    </source>
</evidence>
<evidence type="ECO:0000256" key="10">
    <source>
        <dbReference type="ARBA" id="ARBA00025753"/>
    </source>
</evidence>
<keyword evidence="2" id="KW-0813">Transport</keyword>
<dbReference type="PANTHER" id="PTHR43269">
    <property type="entry name" value="SODIUM/PROTON ANTIPORTER 1-RELATED"/>
    <property type="match status" value="1"/>
</dbReference>
<dbReference type="GO" id="GO:0015297">
    <property type="term" value="F:antiporter activity"/>
    <property type="evidence" value="ECO:0007669"/>
    <property type="project" value="UniProtKB-KW"/>
</dbReference>
<protein>
    <submittedName>
        <fullName evidence="13">Na+/H+ antiporter NhaD-like permease</fullName>
    </submittedName>
</protein>
<feature type="transmembrane region" description="Helical" evidence="11">
    <location>
        <begin position="424"/>
        <end position="444"/>
    </location>
</feature>
<dbReference type="RefSeq" id="WP_005373338.1">
    <property type="nucleotide sequence ID" value="NZ_CM001475.1"/>
</dbReference>
<feature type="transmembrane region" description="Helical" evidence="11">
    <location>
        <begin position="259"/>
        <end position="280"/>
    </location>
</feature>
<evidence type="ECO:0000313" key="13">
    <source>
        <dbReference type="EMBL" id="EIC30624.1"/>
    </source>
</evidence>
<feature type="transmembrane region" description="Helical" evidence="11">
    <location>
        <begin position="490"/>
        <end position="514"/>
    </location>
</feature>
<dbReference type="EMBL" id="CM001475">
    <property type="protein sequence ID" value="EIC30624.1"/>
    <property type="molecule type" value="Genomic_DNA"/>
</dbReference>
<dbReference type="Pfam" id="PF03600">
    <property type="entry name" value="CitMHS"/>
    <property type="match status" value="2"/>
</dbReference>
<evidence type="ECO:0000256" key="1">
    <source>
        <dbReference type="ARBA" id="ARBA00004141"/>
    </source>
</evidence>
<feature type="domain" description="Citrate transporter-like" evidence="12">
    <location>
        <begin position="89"/>
        <end position="330"/>
    </location>
</feature>
<feature type="transmembrane region" description="Helical" evidence="11">
    <location>
        <begin position="106"/>
        <end position="124"/>
    </location>
</feature>
<evidence type="ECO:0000256" key="4">
    <source>
        <dbReference type="ARBA" id="ARBA00022692"/>
    </source>
</evidence>
<keyword evidence="3" id="KW-0050">Antiport</keyword>
<evidence type="ECO:0000256" key="6">
    <source>
        <dbReference type="ARBA" id="ARBA00023053"/>
    </source>
</evidence>
<evidence type="ECO:0000259" key="12">
    <source>
        <dbReference type="Pfam" id="PF03600"/>
    </source>
</evidence>
<organism evidence="13 14">
    <name type="scientific">Methylomicrobium album BG8</name>
    <dbReference type="NCBI Taxonomy" id="686340"/>
    <lineage>
        <taxon>Bacteria</taxon>
        <taxon>Pseudomonadati</taxon>
        <taxon>Pseudomonadota</taxon>
        <taxon>Gammaproteobacteria</taxon>
        <taxon>Methylococcales</taxon>
        <taxon>Methylococcaceae</taxon>
        <taxon>Methylomicrobium</taxon>
    </lineage>
</organism>
<gene>
    <name evidence="13" type="ORF">Metal_2943</name>
</gene>
<evidence type="ECO:0000256" key="8">
    <source>
        <dbReference type="ARBA" id="ARBA00023136"/>
    </source>
</evidence>
<dbReference type="GO" id="GO:0006814">
    <property type="term" value="P:sodium ion transport"/>
    <property type="evidence" value="ECO:0007669"/>
    <property type="project" value="UniProtKB-KW"/>
</dbReference>
<dbReference type="AlphaFoldDB" id="H8GMA0"/>
<comment type="similarity">
    <text evidence="10">Belongs to the NhaD Na(+)/H(+) (TC 2.A.62) antiporter family.</text>
</comment>
<dbReference type="eggNOG" id="COG1055">
    <property type="taxonomic scope" value="Bacteria"/>
</dbReference>
<feature type="transmembrane region" description="Helical" evidence="11">
    <location>
        <begin position="300"/>
        <end position="320"/>
    </location>
</feature>
<accession>H8GMA0</accession>
<keyword evidence="5 11" id="KW-1133">Transmembrane helix</keyword>
<dbReference type="GO" id="GO:0016020">
    <property type="term" value="C:membrane"/>
    <property type="evidence" value="ECO:0007669"/>
    <property type="project" value="UniProtKB-SubCell"/>
</dbReference>
<comment type="subcellular location">
    <subcellularLocation>
        <location evidence="1">Membrane</location>
        <topology evidence="1">Multi-pass membrane protein</topology>
    </subcellularLocation>
</comment>
<feature type="transmembrane region" description="Helical" evidence="11">
    <location>
        <begin position="36"/>
        <end position="56"/>
    </location>
</feature>
<dbReference type="HOGENOM" id="CLU_029697_0_0_6"/>
<feature type="transmembrane region" description="Helical" evidence="11">
    <location>
        <begin position="456"/>
        <end position="478"/>
    </location>
</feature>
<keyword evidence="14" id="KW-1185">Reference proteome</keyword>
<keyword evidence="4 11" id="KW-0812">Transmembrane</keyword>
<sequence>MDSYIVFCLFSFALLSYSYLLNHCCRNRRTKAATRLPPLCKAILTVFGLLLPTLSFAIDQTGETSADQSLNLTHHWGGYLVVLLFVIAYILAMLEEITDLRKSKPMVFAASLIWVIIAGIYAHGDMTAQAGAAFRTTLEAYAELFLFILVSMSYLNAMEDRGVFERLRVWLLNKGFNYRQLFWITGFLSFFISSACNNLTTALLMGSVILAMGKDNRRFVSLSCVNVVVATNAGGSFSPFGDITTLLVWQRGVVPFADFFSLLIPALVNFIVPAALMYFWIPEACPVPIEESQPMKRGGIAIIVLFILTIMTSACFENFLHLPPTAGMMMGLTYLKFFSYYLQKIPAGLIHSQKDTEEYQLEMQAERDLAVKDLTVVKEGYIDYFGPMKIMHRMEKWEHDREEQLNEPFDVFTKVANLEWDTLLFFYGVMVAVGGLSFIGYLELTSQYLYTGMDPTIANILVGFASAFVDNGTIMLAVLTMAPDISQGQWLLVTLTAGVGGSMLAVGSAAGVGLMGQTKGLYTFTSHLKWTPAIVLGFFASIGAHFLINGHYFIE</sequence>
<feature type="transmembrane region" description="Helical" evidence="11">
    <location>
        <begin position="181"/>
        <end position="212"/>
    </location>
</feature>
<dbReference type="NCBIfam" id="NF038006">
    <property type="entry name" value="NhaD_1"/>
    <property type="match status" value="2"/>
</dbReference>
<dbReference type="Proteomes" id="UP000005090">
    <property type="component" value="Chromosome"/>
</dbReference>
<evidence type="ECO:0000256" key="5">
    <source>
        <dbReference type="ARBA" id="ARBA00022989"/>
    </source>
</evidence>
<reference evidence="13 14" key="1">
    <citation type="journal article" date="2013" name="Genome Announc.">
        <title>Genome Sequence of the Obligate Gammaproteobacterial Methanotroph Methylomicrobium album Strain BG8.</title>
        <authorList>
            <person name="Kits K.D."/>
            <person name="Kalyuzhnaya M.G."/>
            <person name="Klotz M.G."/>
            <person name="Jetten M.S."/>
            <person name="Op den Camp H.J."/>
            <person name="Vuilleumier S."/>
            <person name="Bringel F."/>
            <person name="Dispirito A.A."/>
            <person name="Murrell J.C."/>
            <person name="Bruce D."/>
            <person name="Cheng J.F."/>
            <person name="Copeland A."/>
            <person name="Goodwin L."/>
            <person name="Hauser L."/>
            <person name="Lajus A."/>
            <person name="Land M.L."/>
            <person name="Lapidus A."/>
            <person name="Lucas S."/>
            <person name="Medigue C."/>
            <person name="Pitluck S."/>
            <person name="Woyke T."/>
            <person name="Zeytun A."/>
            <person name="Stein L.Y."/>
        </authorList>
    </citation>
    <scope>NUCLEOTIDE SEQUENCE [LARGE SCALE GENOMIC DNA]</scope>
    <source>
        <strain evidence="13 14">BG8</strain>
    </source>
</reference>
<evidence type="ECO:0000256" key="2">
    <source>
        <dbReference type="ARBA" id="ARBA00022448"/>
    </source>
</evidence>
<feature type="domain" description="Citrate transporter-like" evidence="12">
    <location>
        <begin position="417"/>
        <end position="498"/>
    </location>
</feature>
<feature type="transmembrane region" description="Helical" evidence="11">
    <location>
        <begin position="6"/>
        <end position="24"/>
    </location>
</feature>
<feature type="transmembrane region" description="Helical" evidence="11">
    <location>
        <begin position="534"/>
        <end position="554"/>
    </location>
</feature>
<evidence type="ECO:0000256" key="3">
    <source>
        <dbReference type="ARBA" id="ARBA00022449"/>
    </source>
</evidence>
<keyword evidence="9" id="KW-0739">Sodium transport</keyword>
<keyword evidence="6" id="KW-0915">Sodium</keyword>
<dbReference type="InterPro" id="IPR045016">
    <property type="entry name" value="NhaD-like"/>
</dbReference>
<evidence type="ECO:0000256" key="9">
    <source>
        <dbReference type="ARBA" id="ARBA00023201"/>
    </source>
</evidence>
<proteinExistence type="inferred from homology"/>
<name>H8GMA0_METAL</name>
<dbReference type="PANTHER" id="PTHR43269:SF2">
    <property type="entry name" value="SODIUM_PROTON ANTIPORTER 1-RELATED"/>
    <property type="match status" value="1"/>
</dbReference>
<evidence type="ECO:0000313" key="14">
    <source>
        <dbReference type="Proteomes" id="UP000005090"/>
    </source>
</evidence>
<evidence type="ECO:0000256" key="7">
    <source>
        <dbReference type="ARBA" id="ARBA00023065"/>
    </source>
</evidence>
<keyword evidence="8 11" id="KW-0472">Membrane</keyword>
<feature type="transmembrane region" description="Helical" evidence="11">
    <location>
        <begin position="140"/>
        <end position="158"/>
    </location>
</feature>
<dbReference type="InterPro" id="IPR004680">
    <property type="entry name" value="Cit_transptr-like_dom"/>
</dbReference>
<feature type="transmembrane region" description="Helical" evidence="11">
    <location>
        <begin position="76"/>
        <end position="94"/>
    </location>
</feature>